<evidence type="ECO:0000313" key="3">
    <source>
        <dbReference type="Proteomes" id="UP000777438"/>
    </source>
</evidence>
<gene>
    <name evidence="2" type="ORF">B0T10DRAFT_511261</name>
</gene>
<dbReference type="GO" id="GO:0005737">
    <property type="term" value="C:cytoplasm"/>
    <property type="evidence" value="ECO:0007669"/>
    <property type="project" value="TreeGrafter"/>
</dbReference>
<dbReference type="SUPFAM" id="SSF51735">
    <property type="entry name" value="NAD(P)-binding Rossmann-fold domains"/>
    <property type="match status" value="1"/>
</dbReference>
<accession>A0A9P8W931</accession>
<name>A0A9P8W931_9HYPO</name>
<dbReference type="InterPro" id="IPR023401">
    <property type="entry name" value="ODC_N"/>
</dbReference>
<dbReference type="EMBL" id="JAGPYM010000007">
    <property type="protein sequence ID" value="KAH6892583.1"/>
    <property type="molecule type" value="Genomic_DNA"/>
</dbReference>
<organism evidence="2 3">
    <name type="scientific">Thelonectria olida</name>
    <dbReference type="NCBI Taxonomy" id="1576542"/>
    <lineage>
        <taxon>Eukaryota</taxon>
        <taxon>Fungi</taxon>
        <taxon>Dikarya</taxon>
        <taxon>Ascomycota</taxon>
        <taxon>Pezizomycotina</taxon>
        <taxon>Sordariomycetes</taxon>
        <taxon>Hypocreomycetidae</taxon>
        <taxon>Hypocreales</taxon>
        <taxon>Nectriaceae</taxon>
        <taxon>Thelonectria</taxon>
    </lineage>
</organism>
<dbReference type="OrthoDB" id="41492at2759"/>
<proteinExistence type="inferred from homology"/>
<comment type="similarity">
    <text evidence="1">Belongs to the ornithine cyclodeaminase/mu-crystallin family.</text>
</comment>
<comment type="caution">
    <text evidence="2">The sequence shown here is derived from an EMBL/GenBank/DDBJ whole genome shotgun (WGS) entry which is preliminary data.</text>
</comment>
<reference evidence="2 3" key="1">
    <citation type="journal article" date="2021" name="Nat. Commun.">
        <title>Genetic determinants of endophytism in the Arabidopsis root mycobiome.</title>
        <authorList>
            <person name="Mesny F."/>
            <person name="Miyauchi S."/>
            <person name="Thiergart T."/>
            <person name="Pickel B."/>
            <person name="Atanasova L."/>
            <person name="Karlsson M."/>
            <person name="Huettel B."/>
            <person name="Barry K.W."/>
            <person name="Haridas S."/>
            <person name="Chen C."/>
            <person name="Bauer D."/>
            <person name="Andreopoulos W."/>
            <person name="Pangilinan J."/>
            <person name="LaButti K."/>
            <person name="Riley R."/>
            <person name="Lipzen A."/>
            <person name="Clum A."/>
            <person name="Drula E."/>
            <person name="Henrissat B."/>
            <person name="Kohler A."/>
            <person name="Grigoriev I.V."/>
            <person name="Martin F.M."/>
            <person name="Hacquard S."/>
        </authorList>
    </citation>
    <scope>NUCLEOTIDE SEQUENCE [LARGE SCALE GENOMIC DNA]</scope>
    <source>
        <strain evidence="2 3">MPI-CAGE-CH-0241</strain>
    </source>
</reference>
<dbReference type="PANTHER" id="PTHR13812">
    <property type="entry name" value="KETIMINE REDUCTASE MU-CRYSTALLIN"/>
    <property type="match status" value="1"/>
</dbReference>
<evidence type="ECO:0008006" key="4">
    <source>
        <dbReference type="Google" id="ProtNLM"/>
    </source>
</evidence>
<protein>
    <recommendedName>
        <fullName evidence="4">Thiomorpholine-carboxylate dehydrogenase</fullName>
    </recommendedName>
</protein>
<keyword evidence="3" id="KW-1185">Reference proteome</keyword>
<sequence length="374" mass="41064">MAPFLVLSDSTVHEILIHLSKDEIISFQKTLEACLMEFSTGDERQYQLPPGIVTRPNGQKTLFRPFTSPTSVGTKIAVEPAPDLQLPLHGMLALCDEKGLPTGVINAEEVTGYRTSLTAMIPYLRRRSTQNIVVFGAGKQALWHIRLALALRGPEIHTITIVNRSEGRAQSLLTKVEEENKQYWKSEAEFTVLSSLQPGYNGHLAEILREADIIFCTVGSSKFLFPLAHLLQGRERKSLPFVSAIGSWQADMIELDPDMLKYAANLGKTNDINAIAGSGGMVIVDDLAEALVKSGEIIQSGLGPEELIEVGQVLEWNRDPSQIVHTSRERFDLCLEEGFLIFKVVGVSATDLAAGNAILSLARDRSLGVVIQDF</sequence>
<dbReference type="PANTHER" id="PTHR13812:SF19">
    <property type="entry name" value="KETIMINE REDUCTASE MU-CRYSTALLIN"/>
    <property type="match status" value="1"/>
</dbReference>
<evidence type="ECO:0000313" key="2">
    <source>
        <dbReference type="EMBL" id="KAH6892583.1"/>
    </source>
</evidence>
<dbReference type="AlphaFoldDB" id="A0A9P8W931"/>
<dbReference type="InterPro" id="IPR003462">
    <property type="entry name" value="ODC_Mu_crystall"/>
</dbReference>
<dbReference type="Pfam" id="PF02423">
    <property type="entry name" value="OCD_Mu_crystall"/>
    <property type="match status" value="1"/>
</dbReference>
<evidence type="ECO:0000256" key="1">
    <source>
        <dbReference type="ARBA" id="ARBA00008903"/>
    </source>
</evidence>
<dbReference type="Gene3D" id="3.30.1780.10">
    <property type="entry name" value="ornithine cyclodeaminase, domain 1"/>
    <property type="match status" value="1"/>
</dbReference>
<dbReference type="Gene3D" id="3.40.50.720">
    <property type="entry name" value="NAD(P)-binding Rossmann-like Domain"/>
    <property type="match status" value="1"/>
</dbReference>
<dbReference type="InterPro" id="IPR036291">
    <property type="entry name" value="NAD(P)-bd_dom_sf"/>
</dbReference>
<dbReference type="Proteomes" id="UP000777438">
    <property type="component" value="Unassembled WGS sequence"/>
</dbReference>